<feature type="transmembrane region" description="Helical" evidence="1">
    <location>
        <begin position="57"/>
        <end position="78"/>
    </location>
</feature>
<dbReference type="AlphaFoldDB" id="A0A2T5M0C2"/>
<evidence type="ECO:0000313" key="3">
    <source>
        <dbReference type="Proteomes" id="UP000244073"/>
    </source>
</evidence>
<evidence type="ECO:0000313" key="2">
    <source>
        <dbReference type="EMBL" id="PTU21973.1"/>
    </source>
</evidence>
<sequence length="137" mass="15205">MQAGIFGFFSSSSLSLSLSLSLPLSLHLQLLHLILRHPLPSFAFVSLRDLSLLSTGFAFSLFFSLLPVTLPTYLFCLLTPSSHPSSLRGPPLSTPPTLCSTHHCDLDLDFFPPEHACPSLISLPRRGWLHAYRSWMI</sequence>
<organism evidence="2 3">
    <name type="scientific">Aspergillus ochraceoroseus IBT 24754</name>
    <dbReference type="NCBI Taxonomy" id="1392256"/>
    <lineage>
        <taxon>Eukaryota</taxon>
        <taxon>Fungi</taxon>
        <taxon>Dikarya</taxon>
        <taxon>Ascomycota</taxon>
        <taxon>Pezizomycotina</taxon>
        <taxon>Eurotiomycetes</taxon>
        <taxon>Eurotiomycetidae</taxon>
        <taxon>Eurotiales</taxon>
        <taxon>Aspergillaceae</taxon>
        <taxon>Aspergillus</taxon>
        <taxon>Aspergillus subgen. Nidulantes</taxon>
    </lineage>
</organism>
<reference evidence="2 3" key="1">
    <citation type="journal article" date="2018" name="Proc. Natl. Acad. Sci. U.S.A.">
        <title>Linking secondary metabolites to gene clusters through genome sequencing of six diverse Aspergillus species.</title>
        <authorList>
            <person name="Kaerboelling I."/>
            <person name="Vesth T.C."/>
            <person name="Frisvad J.C."/>
            <person name="Nybo J.L."/>
            <person name="Theobald S."/>
            <person name="Kuo A."/>
            <person name="Bowyer P."/>
            <person name="Matsuda Y."/>
            <person name="Mondo S."/>
            <person name="Lyhne E.K."/>
            <person name="Kogle M.E."/>
            <person name="Clum A."/>
            <person name="Lipzen A."/>
            <person name="Salamov A."/>
            <person name="Ngan C.Y."/>
            <person name="Daum C."/>
            <person name="Chiniquy J."/>
            <person name="Barry K."/>
            <person name="LaButti K."/>
            <person name="Haridas S."/>
            <person name="Simmons B.A."/>
            <person name="Magnuson J.K."/>
            <person name="Mortensen U.H."/>
            <person name="Larsen T.O."/>
            <person name="Grigoriev I.V."/>
            <person name="Baker S.E."/>
            <person name="Andersen M.R."/>
        </authorList>
    </citation>
    <scope>NUCLEOTIDE SEQUENCE [LARGE SCALE GENOMIC DNA]</scope>
    <source>
        <strain evidence="2 3">IBT 24754</strain>
    </source>
</reference>
<proteinExistence type="predicted"/>
<accession>A0A2T5M0C2</accession>
<dbReference type="GeneID" id="63809471"/>
<name>A0A2T5M0C2_9EURO</name>
<keyword evidence="1" id="KW-1133">Transmembrane helix</keyword>
<comment type="caution">
    <text evidence="2">The sequence shown here is derived from an EMBL/GenBank/DDBJ whole genome shotgun (WGS) entry which is preliminary data.</text>
</comment>
<dbReference type="EMBL" id="MSFN02000003">
    <property type="protein sequence ID" value="PTU21973.1"/>
    <property type="molecule type" value="Genomic_DNA"/>
</dbReference>
<dbReference type="RefSeq" id="XP_040753365.1">
    <property type="nucleotide sequence ID" value="XM_040892589.1"/>
</dbReference>
<gene>
    <name evidence="2" type="ORF">P175DRAFT_0208900</name>
</gene>
<evidence type="ECO:0000256" key="1">
    <source>
        <dbReference type="SAM" id="Phobius"/>
    </source>
</evidence>
<protein>
    <submittedName>
        <fullName evidence="2">Uncharacterized protein</fullName>
    </submittedName>
</protein>
<dbReference type="VEuPathDB" id="FungiDB:P175DRAFT_0208900"/>
<dbReference type="Proteomes" id="UP000244073">
    <property type="component" value="Unassembled WGS sequence"/>
</dbReference>
<keyword evidence="1" id="KW-0472">Membrane</keyword>
<keyword evidence="1" id="KW-0812">Transmembrane</keyword>